<gene>
    <name evidence="1" type="ORF">ACFSQS_11885</name>
</gene>
<keyword evidence="1" id="KW-0808">Transferase</keyword>
<sequence length="355" mass="39986">MDALKLNLIGVMSGTSLDGIDLVYVKFYYRKQVWHFEIIHAETVAYTNEWHQTLGDLVLYSKDELSQIDKDYTIYLAKVIKNFIQKNNIKNIDAICSHGHTALHQPHKKLTYQIGNLPNIASLLNTKVVCDFREQDVEFGGQGAPLVPIGDKLLFSEYDYCINLGGFANVSFEHGNQRIAFDICPVNIVLNHYVKQLGFNYDDEGKIASKGTVNNLLLKQLNALDFYSETPPKSLGLEWVNTHIFPLIDSFNLEIKDVLQTFVEHAAIQISNVIGSDIQKTALITGGGAYNKYLIKRVKHHSENKIEIPIKTIVEFKEALVFAFLGLLKLRGENNCLQSVTGAKKNHSSGKIYLP</sequence>
<dbReference type="EMBL" id="JBHULK010000004">
    <property type="protein sequence ID" value="MFD2535805.1"/>
    <property type="molecule type" value="Genomic_DNA"/>
</dbReference>
<dbReference type="EC" id="2.7.1.170" evidence="1"/>
<name>A0ABW5JUK8_9FLAO</name>
<dbReference type="Pfam" id="PF03702">
    <property type="entry name" value="AnmK"/>
    <property type="match status" value="1"/>
</dbReference>
<keyword evidence="1" id="KW-0418">Kinase</keyword>
<dbReference type="GO" id="GO:0016301">
    <property type="term" value="F:kinase activity"/>
    <property type="evidence" value="ECO:0007669"/>
    <property type="project" value="UniProtKB-KW"/>
</dbReference>
<dbReference type="InterPro" id="IPR043129">
    <property type="entry name" value="ATPase_NBD"/>
</dbReference>
<proteinExistence type="predicted"/>
<dbReference type="Gene3D" id="3.30.420.40">
    <property type="match status" value="2"/>
</dbReference>
<dbReference type="PANTHER" id="PTHR30605:SF0">
    <property type="entry name" value="ANHYDRO-N-ACETYLMURAMIC ACID KINASE"/>
    <property type="match status" value="1"/>
</dbReference>
<reference evidence="2" key="1">
    <citation type="journal article" date="2019" name="Int. J. Syst. Evol. Microbiol.">
        <title>The Global Catalogue of Microorganisms (GCM) 10K type strain sequencing project: providing services to taxonomists for standard genome sequencing and annotation.</title>
        <authorList>
            <consortium name="The Broad Institute Genomics Platform"/>
            <consortium name="The Broad Institute Genome Sequencing Center for Infectious Disease"/>
            <person name="Wu L."/>
            <person name="Ma J."/>
        </authorList>
    </citation>
    <scope>NUCLEOTIDE SEQUENCE [LARGE SCALE GENOMIC DNA]</scope>
    <source>
        <strain evidence="2">KCTC 42903</strain>
    </source>
</reference>
<dbReference type="NCBIfam" id="NF007144">
    <property type="entry name" value="PRK09585.2-3"/>
    <property type="match status" value="1"/>
</dbReference>
<dbReference type="PANTHER" id="PTHR30605">
    <property type="entry name" value="ANHYDRO-N-ACETYLMURAMIC ACID KINASE"/>
    <property type="match status" value="1"/>
</dbReference>
<keyword evidence="2" id="KW-1185">Reference proteome</keyword>
<accession>A0ABW5JUK8</accession>
<dbReference type="RefSeq" id="WP_388019005.1">
    <property type="nucleotide sequence ID" value="NZ_JBHUDT010000004.1"/>
</dbReference>
<evidence type="ECO:0000313" key="1">
    <source>
        <dbReference type="EMBL" id="MFD2535805.1"/>
    </source>
</evidence>
<protein>
    <submittedName>
        <fullName evidence="1">Anhydro-N-acetylmuramic acid kinase</fullName>
        <ecNumber evidence="1">2.7.1.170</ecNumber>
    </submittedName>
</protein>
<dbReference type="Proteomes" id="UP001597441">
    <property type="component" value="Unassembled WGS sequence"/>
</dbReference>
<comment type="caution">
    <text evidence="1">The sequence shown here is derived from an EMBL/GenBank/DDBJ whole genome shotgun (WGS) entry which is preliminary data.</text>
</comment>
<evidence type="ECO:0000313" key="2">
    <source>
        <dbReference type="Proteomes" id="UP001597441"/>
    </source>
</evidence>
<dbReference type="SUPFAM" id="SSF53067">
    <property type="entry name" value="Actin-like ATPase domain"/>
    <property type="match status" value="1"/>
</dbReference>
<organism evidence="1 2">
    <name type="scientific">Gelatiniphilus marinus</name>
    <dbReference type="NCBI Taxonomy" id="1759464"/>
    <lineage>
        <taxon>Bacteria</taxon>
        <taxon>Pseudomonadati</taxon>
        <taxon>Bacteroidota</taxon>
        <taxon>Flavobacteriia</taxon>
        <taxon>Flavobacteriales</taxon>
        <taxon>Flavobacteriaceae</taxon>
        <taxon>Gelatiniphilus</taxon>
    </lineage>
</organism>
<dbReference type="InterPro" id="IPR005338">
    <property type="entry name" value="Anhydro_N_Ac-Mur_kinase"/>
</dbReference>